<dbReference type="EC" id="2.1.1.-" evidence="4"/>
<dbReference type="InterPro" id="IPR010426">
    <property type="entry name" value="MTTB_MeTrfase"/>
</dbReference>
<gene>
    <name evidence="5" type="ordered locus">Acear_1855</name>
</gene>
<dbReference type="PIRSF" id="PIRSF037567">
    <property type="entry name" value="MTTB_MeTrfase"/>
    <property type="match status" value="1"/>
</dbReference>
<keyword evidence="6" id="KW-1185">Reference proteome</keyword>
<dbReference type="GO" id="GO:0008168">
    <property type="term" value="F:methyltransferase activity"/>
    <property type="evidence" value="ECO:0007669"/>
    <property type="project" value="UniProtKB-KW"/>
</dbReference>
<evidence type="ECO:0000256" key="2">
    <source>
        <dbReference type="ARBA" id="ARBA00022603"/>
    </source>
</evidence>
<comment type="similarity">
    <text evidence="1 4">Belongs to the trimethylamine methyltransferase family.</text>
</comment>
<reference evidence="5 6" key="1">
    <citation type="journal article" date="2010" name="Stand. Genomic Sci.">
        <title>Complete genome sequence of Acetohalobium arabaticum type strain (Z-7288).</title>
        <authorList>
            <person name="Sikorski J."/>
            <person name="Lapidus A."/>
            <person name="Chertkov O."/>
            <person name="Lucas S."/>
            <person name="Copeland A."/>
            <person name="Glavina Del Rio T."/>
            <person name="Nolan M."/>
            <person name="Tice H."/>
            <person name="Cheng J.F."/>
            <person name="Han C."/>
            <person name="Brambilla E."/>
            <person name="Pitluck S."/>
            <person name="Liolios K."/>
            <person name="Ivanova N."/>
            <person name="Mavromatis K."/>
            <person name="Mikhailova N."/>
            <person name="Pati A."/>
            <person name="Bruce D."/>
            <person name="Detter C."/>
            <person name="Tapia R."/>
            <person name="Goodwin L."/>
            <person name="Chen A."/>
            <person name="Palaniappan K."/>
            <person name="Land M."/>
            <person name="Hauser L."/>
            <person name="Chang Y.J."/>
            <person name="Jeffries C.D."/>
            <person name="Rohde M."/>
            <person name="Goker M."/>
            <person name="Spring S."/>
            <person name="Woyke T."/>
            <person name="Bristow J."/>
            <person name="Eisen J.A."/>
            <person name="Markowitz V."/>
            <person name="Hugenholtz P."/>
            <person name="Kyrpides N.C."/>
            <person name="Klenk H.P."/>
        </authorList>
    </citation>
    <scope>NUCLEOTIDE SEQUENCE [LARGE SCALE GENOMIC DNA]</scope>
    <source>
        <strain evidence="6">ATCC 49924 / DSM 5501 / Z-7288</strain>
    </source>
</reference>
<dbReference type="GO" id="GO:0032259">
    <property type="term" value="P:methylation"/>
    <property type="evidence" value="ECO:0007669"/>
    <property type="project" value="UniProtKB-KW"/>
</dbReference>
<sequence length="471" mass="52312">MLERRFEPQDVLSEEEVEQIHEASMNLLENTGMEVLHEEAREIFAENGAKVEGKKVYLPRKIVEDYVEKAPETFTLHARNPENTVEVGGQNSVFAPGFGSPYVTDIENGRRESTYEDYVNFTKLSAASGHLDTLGGVLVEMNDIPEEERHVKMIHAGAKYSDKSLMSSALGEKKARDCFKMTSLLFGEDEIIDDRTINISIVSTTTPLKYDTKMVGAILEHARYNQASIIASLVMGGSTGPITIAGGLVLQNVEVLAGVVLAQMVNPGAPVVYGSASTITDMKTAALTVGSSEYTKYTGATAQLARYYGMPSRNGGVLTDSLVTDVQAGYESMMNFMTSMNYGINFQIHCAGLLENYMTMSYEKFVVDEEILGMVKNCHRKIEVNEDTLAEDLIDEVGHGGHYLSESHTLNHMKDHREPIINNRSGYSAVDEKTTAAERANEKWKQMLEDYEEPYLDPVIEKKLTDFMENL</sequence>
<dbReference type="KEGG" id="aar:Acear_1855"/>
<dbReference type="Proteomes" id="UP000001661">
    <property type="component" value="Chromosome"/>
</dbReference>
<proteinExistence type="inferred from homology"/>
<dbReference type="InterPro" id="IPR038601">
    <property type="entry name" value="MttB-like_sf"/>
</dbReference>
<accession>D9QS67</accession>
<dbReference type="eggNOG" id="COG5598">
    <property type="taxonomic scope" value="Bacteria"/>
</dbReference>
<dbReference type="AlphaFoldDB" id="D9QS67"/>
<dbReference type="EMBL" id="CP002105">
    <property type="protein sequence ID" value="ADL13358.1"/>
    <property type="molecule type" value="Genomic_DNA"/>
</dbReference>
<organism evidence="5 6">
    <name type="scientific">Acetohalobium arabaticum (strain ATCC 49924 / DSM 5501 / Z-7288)</name>
    <dbReference type="NCBI Taxonomy" id="574087"/>
    <lineage>
        <taxon>Bacteria</taxon>
        <taxon>Bacillati</taxon>
        <taxon>Bacillota</taxon>
        <taxon>Clostridia</taxon>
        <taxon>Halanaerobiales</taxon>
        <taxon>Halobacteroidaceae</taxon>
        <taxon>Acetohalobium</taxon>
    </lineage>
</organism>
<dbReference type="GO" id="GO:0015948">
    <property type="term" value="P:methanogenesis"/>
    <property type="evidence" value="ECO:0007669"/>
    <property type="project" value="UniProtKB-UniRule"/>
</dbReference>
<dbReference type="HOGENOM" id="CLU_033581_0_0_9"/>
<dbReference type="OrthoDB" id="5418352at2"/>
<keyword evidence="3 4" id="KW-0808">Transferase</keyword>
<evidence type="ECO:0000256" key="1">
    <source>
        <dbReference type="ARBA" id="ARBA00007137"/>
    </source>
</evidence>
<dbReference type="RefSeq" id="WP_013278803.1">
    <property type="nucleotide sequence ID" value="NC_014378.1"/>
</dbReference>
<dbReference type="STRING" id="574087.Acear_1855"/>
<evidence type="ECO:0000313" key="5">
    <source>
        <dbReference type="EMBL" id="ADL13358.1"/>
    </source>
</evidence>
<evidence type="ECO:0000256" key="3">
    <source>
        <dbReference type="ARBA" id="ARBA00022679"/>
    </source>
</evidence>
<evidence type="ECO:0000313" key="6">
    <source>
        <dbReference type="Proteomes" id="UP000001661"/>
    </source>
</evidence>
<dbReference type="Gene3D" id="3.20.20.480">
    <property type="entry name" value="Trimethylamine methyltransferase-like"/>
    <property type="match status" value="1"/>
</dbReference>
<protein>
    <recommendedName>
        <fullName evidence="4">Methyltransferase</fullName>
        <ecNumber evidence="4">2.1.1.-</ecNumber>
    </recommendedName>
</protein>
<evidence type="ECO:0000256" key="4">
    <source>
        <dbReference type="PIRNR" id="PIRNR037567"/>
    </source>
</evidence>
<dbReference type="Pfam" id="PF06253">
    <property type="entry name" value="MTTB"/>
    <property type="match status" value="1"/>
</dbReference>
<keyword evidence="2 5" id="KW-0489">Methyltransferase</keyword>
<name>D9QS67_ACEAZ</name>